<evidence type="ECO:0000259" key="7">
    <source>
        <dbReference type="PROSITE" id="PS50850"/>
    </source>
</evidence>
<feature type="transmembrane region" description="Helical" evidence="6">
    <location>
        <begin position="51"/>
        <end position="74"/>
    </location>
</feature>
<sequence>MMRQRRSHEGTDWAAVWAVVAAGILTAFHLGKVAIAAPQLQHEFGLSLTEIGGLAAGFALLGALAGLPAGSLVARTDDRSMLIIGWVATAGGAALAPVASGFGMLLVSRATEGLGFLLITVAGPVVLRRVTAPGQLNTVYALWSCFMPAGLALAMVAGPWFGDWRLLWWASVAAAGAVGVAVARQVPAQRPSAGGRPAAEVPEPVGAARLGTAFALAGIFLCYSLMFFALFSFLPVLLEQRMQMDRRTVGWLSGLASAANIVGNLSAAFVLSRFARPSVVAGAAVTMAVCGLGIFLPAFDPAVTLALCLAFSSIGGLIPATLLSSVPHLAATPRSAALVVGLLMQGSNLGQALGPVVVGSVIDAHGWPAAAAAVVAAALLIVLATRSLARGRLVDAPA</sequence>
<gene>
    <name evidence="8" type="ORF">M8A51_20520</name>
</gene>
<feature type="transmembrane region" description="Helical" evidence="6">
    <location>
        <begin position="106"/>
        <end position="127"/>
    </location>
</feature>
<dbReference type="RefSeq" id="WP_251780402.1">
    <property type="nucleotide sequence ID" value="NZ_JAMKFE010000015.1"/>
</dbReference>
<evidence type="ECO:0000256" key="1">
    <source>
        <dbReference type="ARBA" id="ARBA00004651"/>
    </source>
</evidence>
<dbReference type="Gene3D" id="1.20.1250.20">
    <property type="entry name" value="MFS general substrate transporter like domains"/>
    <property type="match status" value="2"/>
</dbReference>
<dbReference type="InterPro" id="IPR011701">
    <property type="entry name" value="MFS"/>
</dbReference>
<dbReference type="Proteomes" id="UP001165541">
    <property type="component" value="Unassembled WGS sequence"/>
</dbReference>
<proteinExistence type="predicted"/>
<name>A0ABT0YT49_9BURK</name>
<dbReference type="InterPro" id="IPR050189">
    <property type="entry name" value="MFS_Efflux_Transporters"/>
</dbReference>
<feature type="transmembrane region" description="Helical" evidence="6">
    <location>
        <begin position="139"/>
        <end position="160"/>
    </location>
</feature>
<keyword evidence="4 6" id="KW-1133">Transmembrane helix</keyword>
<dbReference type="CDD" id="cd06174">
    <property type="entry name" value="MFS"/>
    <property type="match status" value="1"/>
</dbReference>
<comment type="subcellular location">
    <subcellularLocation>
        <location evidence="1">Cell membrane</location>
        <topology evidence="1">Multi-pass membrane protein</topology>
    </subcellularLocation>
</comment>
<dbReference type="PROSITE" id="PS50850">
    <property type="entry name" value="MFS"/>
    <property type="match status" value="1"/>
</dbReference>
<reference evidence="8" key="1">
    <citation type="submission" date="2022-05" db="EMBL/GenBank/DDBJ databases">
        <title>Schlegelella sp. nov., isolated from mangrove soil.</title>
        <authorList>
            <person name="Liu Y."/>
            <person name="Ge X."/>
            <person name="Liu W."/>
        </authorList>
    </citation>
    <scope>NUCLEOTIDE SEQUENCE</scope>
    <source>
        <strain evidence="8">S2-27</strain>
    </source>
</reference>
<evidence type="ECO:0000313" key="8">
    <source>
        <dbReference type="EMBL" id="MCM5681920.1"/>
    </source>
</evidence>
<feature type="domain" description="Major facilitator superfamily (MFS) profile" evidence="7">
    <location>
        <begin position="15"/>
        <end position="390"/>
    </location>
</feature>
<evidence type="ECO:0000256" key="4">
    <source>
        <dbReference type="ARBA" id="ARBA00022989"/>
    </source>
</evidence>
<dbReference type="PANTHER" id="PTHR43124:SF3">
    <property type="entry name" value="CHLORAMPHENICOL EFFLUX PUMP RV0191"/>
    <property type="match status" value="1"/>
</dbReference>
<dbReference type="PANTHER" id="PTHR43124">
    <property type="entry name" value="PURINE EFFLUX PUMP PBUE"/>
    <property type="match status" value="1"/>
</dbReference>
<keyword evidence="9" id="KW-1185">Reference proteome</keyword>
<feature type="transmembrane region" description="Helical" evidence="6">
    <location>
        <begin position="335"/>
        <end position="354"/>
    </location>
</feature>
<protein>
    <submittedName>
        <fullName evidence="8">MFS transporter</fullName>
    </submittedName>
</protein>
<evidence type="ECO:0000256" key="6">
    <source>
        <dbReference type="SAM" id="Phobius"/>
    </source>
</evidence>
<evidence type="ECO:0000313" key="9">
    <source>
        <dbReference type="Proteomes" id="UP001165541"/>
    </source>
</evidence>
<feature type="transmembrane region" description="Helical" evidence="6">
    <location>
        <begin position="302"/>
        <end position="323"/>
    </location>
</feature>
<organism evidence="8 9">
    <name type="scientific">Caldimonas mangrovi</name>
    <dbReference type="NCBI Taxonomy" id="2944811"/>
    <lineage>
        <taxon>Bacteria</taxon>
        <taxon>Pseudomonadati</taxon>
        <taxon>Pseudomonadota</taxon>
        <taxon>Betaproteobacteria</taxon>
        <taxon>Burkholderiales</taxon>
        <taxon>Sphaerotilaceae</taxon>
        <taxon>Caldimonas</taxon>
    </lineage>
</organism>
<dbReference type="EMBL" id="JAMKFE010000015">
    <property type="protein sequence ID" value="MCM5681920.1"/>
    <property type="molecule type" value="Genomic_DNA"/>
</dbReference>
<evidence type="ECO:0000256" key="5">
    <source>
        <dbReference type="ARBA" id="ARBA00023136"/>
    </source>
</evidence>
<accession>A0ABT0YT49</accession>
<feature type="transmembrane region" description="Helical" evidence="6">
    <location>
        <begin position="278"/>
        <end position="296"/>
    </location>
</feature>
<feature type="transmembrane region" description="Helical" evidence="6">
    <location>
        <begin position="12"/>
        <end position="31"/>
    </location>
</feature>
<keyword evidence="3 6" id="KW-0812">Transmembrane</keyword>
<feature type="transmembrane region" description="Helical" evidence="6">
    <location>
        <begin position="81"/>
        <end position="100"/>
    </location>
</feature>
<feature type="transmembrane region" description="Helical" evidence="6">
    <location>
        <begin position="366"/>
        <end position="384"/>
    </location>
</feature>
<evidence type="ECO:0000256" key="3">
    <source>
        <dbReference type="ARBA" id="ARBA00022692"/>
    </source>
</evidence>
<feature type="transmembrane region" description="Helical" evidence="6">
    <location>
        <begin position="250"/>
        <end position="271"/>
    </location>
</feature>
<feature type="transmembrane region" description="Helical" evidence="6">
    <location>
        <begin position="166"/>
        <end position="183"/>
    </location>
</feature>
<feature type="transmembrane region" description="Helical" evidence="6">
    <location>
        <begin position="213"/>
        <end position="238"/>
    </location>
</feature>
<keyword evidence="2" id="KW-1003">Cell membrane</keyword>
<keyword evidence="5 6" id="KW-0472">Membrane</keyword>
<comment type="caution">
    <text evidence="8">The sequence shown here is derived from an EMBL/GenBank/DDBJ whole genome shotgun (WGS) entry which is preliminary data.</text>
</comment>
<dbReference type="SUPFAM" id="SSF103473">
    <property type="entry name" value="MFS general substrate transporter"/>
    <property type="match status" value="1"/>
</dbReference>
<dbReference type="Pfam" id="PF07690">
    <property type="entry name" value="MFS_1"/>
    <property type="match status" value="1"/>
</dbReference>
<dbReference type="InterPro" id="IPR036259">
    <property type="entry name" value="MFS_trans_sf"/>
</dbReference>
<evidence type="ECO:0000256" key="2">
    <source>
        <dbReference type="ARBA" id="ARBA00022475"/>
    </source>
</evidence>
<dbReference type="InterPro" id="IPR020846">
    <property type="entry name" value="MFS_dom"/>
</dbReference>